<organism evidence="2 3">
    <name type="scientific">Dendroctonus ponderosae</name>
    <name type="common">Mountain pine beetle</name>
    <dbReference type="NCBI Taxonomy" id="77166"/>
    <lineage>
        <taxon>Eukaryota</taxon>
        <taxon>Metazoa</taxon>
        <taxon>Ecdysozoa</taxon>
        <taxon>Arthropoda</taxon>
        <taxon>Hexapoda</taxon>
        <taxon>Insecta</taxon>
        <taxon>Pterygota</taxon>
        <taxon>Neoptera</taxon>
        <taxon>Endopterygota</taxon>
        <taxon>Coleoptera</taxon>
        <taxon>Polyphaga</taxon>
        <taxon>Cucujiformia</taxon>
        <taxon>Curculionidae</taxon>
        <taxon>Scolytinae</taxon>
        <taxon>Dendroctonus</taxon>
    </lineage>
</organism>
<gene>
    <name evidence="2" type="ORF">D910_11119</name>
</gene>
<reference evidence="2 3" key="1">
    <citation type="journal article" date="2013" name="Genome Biol.">
        <title>Draft genome of the mountain pine beetle, Dendroctonus ponderosae Hopkins, a major forest pest.</title>
        <authorList>
            <person name="Keeling C.I."/>
            <person name="Yuen M.M."/>
            <person name="Liao N.Y."/>
            <person name="Docking T.R."/>
            <person name="Chan S.K."/>
            <person name="Taylor G.A."/>
            <person name="Palmquist D.L."/>
            <person name="Jackman S.D."/>
            <person name="Nguyen A."/>
            <person name="Li M."/>
            <person name="Henderson H."/>
            <person name="Janes J.K."/>
            <person name="Zhao Y."/>
            <person name="Pandoh P."/>
            <person name="Moore R."/>
            <person name="Sperling F.A."/>
            <person name="Huber D.P."/>
            <person name="Birol I."/>
            <person name="Jones S.J."/>
            <person name="Bohlmann J."/>
        </authorList>
    </citation>
    <scope>NUCLEOTIDE SEQUENCE</scope>
</reference>
<dbReference type="Proteomes" id="UP000030742">
    <property type="component" value="Unassembled WGS sequence"/>
</dbReference>
<keyword evidence="1" id="KW-0732">Signal</keyword>
<dbReference type="OrthoDB" id="6363452at2759"/>
<evidence type="ECO:0000313" key="2">
    <source>
        <dbReference type="EMBL" id="ERL93833.1"/>
    </source>
</evidence>
<dbReference type="AlphaFoldDB" id="U4UN01"/>
<name>U4UN01_DENPD</name>
<accession>U4UN01</accession>
<feature type="signal peptide" evidence="1">
    <location>
        <begin position="1"/>
        <end position="21"/>
    </location>
</feature>
<protein>
    <submittedName>
        <fullName evidence="2">Uncharacterized protein</fullName>
    </submittedName>
</protein>
<feature type="chain" id="PRO_5004656722" evidence="1">
    <location>
        <begin position="22"/>
        <end position="235"/>
    </location>
</feature>
<proteinExistence type="predicted"/>
<feature type="non-terminal residue" evidence="2">
    <location>
        <position position="235"/>
    </location>
</feature>
<evidence type="ECO:0000256" key="1">
    <source>
        <dbReference type="SAM" id="SignalP"/>
    </source>
</evidence>
<sequence length="235" mass="25015">MWAQVAVFLVVAASLSGSSYSASSTTGYDSNSIARGFDAKNMLTSLATSLMSRGYGTTGMGSQVVSLNVTNLLILVLLKALIFAAASLAGQKGGDHFARSADEESGRFLTDEEVLMFLSYLTGSPGDNGCLQNIACHQPVQAKKYVNAGDVLLKAAKMMAYSTDDTYEYVIKEVDHAANVGIAGGNCNIFKCDQTLRRLGRKRKFPAARKPGTISLLDGVHHFLEVMGYGLGHIA</sequence>
<evidence type="ECO:0000313" key="3">
    <source>
        <dbReference type="Proteomes" id="UP000030742"/>
    </source>
</evidence>
<dbReference type="EMBL" id="KB632374">
    <property type="protein sequence ID" value="ERL93833.1"/>
    <property type="molecule type" value="Genomic_DNA"/>
</dbReference>